<dbReference type="SUPFAM" id="SSF56322">
    <property type="entry name" value="ADC synthase"/>
    <property type="match status" value="1"/>
</dbReference>
<sequence>MSPDRLSVPYSLEQQALSWGQALSELYQSGYSFALYRLPQQEPVLILSQNSVATLQRLADLQSYQGFLFSPFALTKDTPALVIVPEHSASSATQISALLSSLSSLTTPSSAPQTDSTESNSTGAGAKHEQPEFTGSELPADIRERWGELAGDSSDYARYCQAFAAFMQELSAGGCGKLVLSRQQSVSLPAHFAALQAWARACSLYPNMMVSLVATKDGGMWLGSSPEILLSGSGAAFRTVALAGTMPLSPASGQQQSNDAAVLPQLSDWSPKNRTEQQIVVDYIASLLQQHASCYSVVGPFTARAGRVVHLKSEFAFKLKTPSALAAMVEALHPTPAVCGLPKERAFAFIQAHEGYNRSYYAGIVGPFNYQEHTALYVNLRCLRLEEPCCSLLPLSATADELPVRHATLFAGGGILSSSEVQDEFKETCAKMATLYELWRNS</sequence>
<gene>
    <name evidence="3" type="ORF">H9850_01350</name>
</gene>
<feature type="region of interest" description="Disordered" evidence="1">
    <location>
        <begin position="106"/>
        <end position="138"/>
    </location>
</feature>
<dbReference type="EMBL" id="DXEV01000029">
    <property type="protein sequence ID" value="HIX56099.1"/>
    <property type="molecule type" value="Genomic_DNA"/>
</dbReference>
<dbReference type="PANTHER" id="PTHR42839">
    <property type="entry name" value="ISOCHORISMATE SYNTHASE ENTC"/>
    <property type="match status" value="1"/>
</dbReference>
<evidence type="ECO:0000256" key="1">
    <source>
        <dbReference type="SAM" id="MobiDB-lite"/>
    </source>
</evidence>
<protein>
    <submittedName>
        <fullName evidence="3">Chorismate-binding protein</fullName>
    </submittedName>
</protein>
<evidence type="ECO:0000313" key="3">
    <source>
        <dbReference type="EMBL" id="HIX56099.1"/>
    </source>
</evidence>
<dbReference type="Gene3D" id="3.60.120.10">
    <property type="entry name" value="Anthranilate synthase"/>
    <property type="match status" value="1"/>
</dbReference>
<feature type="domain" description="Chorismate-utilising enzyme C-terminal" evidence="2">
    <location>
        <begin position="157"/>
        <end position="431"/>
    </location>
</feature>
<accession>A0A9D1WBD5</accession>
<comment type="caution">
    <text evidence="3">The sequence shown here is derived from an EMBL/GenBank/DDBJ whole genome shotgun (WGS) entry which is preliminary data.</text>
</comment>
<proteinExistence type="predicted"/>
<evidence type="ECO:0000313" key="4">
    <source>
        <dbReference type="Proteomes" id="UP000886829"/>
    </source>
</evidence>
<dbReference type="InterPro" id="IPR005801">
    <property type="entry name" value="ADC_synthase"/>
</dbReference>
<organism evidence="3 4">
    <name type="scientific">Candidatus Anaerobiospirillum pullistercoris</name>
    <dbReference type="NCBI Taxonomy" id="2838452"/>
    <lineage>
        <taxon>Bacteria</taxon>
        <taxon>Pseudomonadati</taxon>
        <taxon>Pseudomonadota</taxon>
        <taxon>Gammaproteobacteria</taxon>
        <taxon>Aeromonadales</taxon>
        <taxon>Succinivibrionaceae</taxon>
        <taxon>Anaerobiospirillum</taxon>
    </lineage>
</organism>
<dbReference type="PANTHER" id="PTHR42839:SF2">
    <property type="entry name" value="ISOCHORISMATE SYNTHASE ENTC"/>
    <property type="match status" value="1"/>
</dbReference>
<dbReference type="InterPro" id="IPR015890">
    <property type="entry name" value="Chorismate_C"/>
</dbReference>
<dbReference type="Pfam" id="PF00425">
    <property type="entry name" value="Chorismate_bind"/>
    <property type="match status" value="1"/>
</dbReference>
<reference evidence="3" key="1">
    <citation type="journal article" date="2021" name="PeerJ">
        <title>Extensive microbial diversity within the chicken gut microbiome revealed by metagenomics and culture.</title>
        <authorList>
            <person name="Gilroy R."/>
            <person name="Ravi A."/>
            <person name="Getino M."/>
            <person name="Pursley I."/>
            <person name="Horton D.L."/>
            <person name="Alikhan N.F."/>
            <person name="Baker D."/>
            <person name="Gharbi K."/>
            <person name="Hall N."/>
            <person name="Watson M."/>
            <person name="Adriaenssens E.M."/>
            <person name="Foster-Nyarko E."/>
            <person name="Jarju S."/>
            <person name="Secka A."/>
            <person name="Antonio M."/>
            <person name="Oren A."/>
            <person name="Chaudhuri R.R."/>
            <person name="La Ragione R."/>
            <person name="Hildebrand F."/>
            <person name="Pallen M.J."/>
        </authorList>
    </citation>
    <scope>NUCLEOTIDE SEQUENCE</scope>
    <source>
        <strain evidence="3">USASDec5-558</strain>
    </source>
</reference>
<evidence type="ECO:0000259" key="2">
    <source>
        <dbReference type="Pfam" id="PF00425"/>
    </source>
</evidence>
<dbReference type="AlphaFoldDB" id="A0A9D1WBD5"/>
<name>A0A9D1WBD5_9GAMM</name>
<dbReference type="Proteomes" id="UP000886829">
    <property type="component" value="Unassembled WGS sequence"/>
</dbReference>
<reference evidence="3" key="2">
    <citation type="submission" date="2021-04" db="EMBL/GenBank/DDBJ databases">
        <authorList>
            <person name="Gilroy R."/>
        </authorList>
    </citation>
    <scope>NUCLEOTIDE SEQUENCE</scope>
    <source>
        <strain evidence="3">USASDec5-558</strain>
    </source>
</reference>